<dbReference type="SUPFAM" id="SSF52058">
    <property type="entry name" value="L domain-like"/>
    <property type="match status" value="1"/>
</dbReference>
<dbReference type="Pfam" id="PF14580">
    <property type="entry name" value="LRR_9"/>
    <property type="match status" value="1"/>
</dbReference>
<dbReference type="InterPro" id="IPR043313">
    <property type="entry name" value="LRMDA"/>
</dbReference>
<proteinExistence type="predicted"/>
<dbReference type="EMBL" id="JAOAOG010000323">
    <property type="protein sequence ID" value="KAJ6229139.1"/>
    <property type="molecule type" value="Genomic_DNA"/>
</dbReference>
<sequence>MTDLFGGDLESTESDLDSENEKNNRKNLETSESESESESGSSSGSEEDSSSDSSEEKHLQFVDSKLSILGADLESIPQNIRKEYGTKTLKLDLSHNSLKNLDGLESFPNLTSLVVDNNMLESPLKFPKLGNLNTLWVNKNQLKDLEQFLVSIKKSFPKLQYLSMFGNPCCPNFFIGKDHEDYKRYRLYVLYKLPKLKFLDSSPVQMKEKKEAKRVGKFMTVKKPKIKPNVIVEDNQEVDVNKIIQKNSKKQSAKFGFTKSRYVGKRSEGNRFIKDNQL</sequence>
<dbReference type="InterPro" id="IPR001611">
    <property type="entry name" value="Leu-rich_rpt"/>
</dbReference>
<evidence type="ECO:0000256" key="1">
    <source>
        <dbReference type="SAM" id="MobiDB-lite"/>
    </source>
</evidence>
<accession>A0ABQ8XCX7</accession>
<evidence type="ECO:0000313" key="3">
    <source>
        <dbReference type="Proteomes" id="UP001150062"/>
    </source>
</evidence>
<keyword evidence="3" id="KW-1185">Reference proteome</keyword>
<dbReference type="PANTHER" id="PTHR46282">
    <property type="entry name" value="LEUCINE-RICH MELANOCYTE DIFFERENTIATION-ASSOCIATED PROTEIN"/>
    <property type="match status" value="1"/>
</dbReference>
<protein>
    <submittedName>
        <fullName evidence="2">Leucine-rich melanocyte differentiation-associated protein</fullName>
    </submittedName>
</protein>
<organism evidence="2 3">
    <name type="scientific">Anaeramoeba flamelloides</name>
    <dbReference type="NCBI Taxonomy" id="1746091"/>
    <lineage>
        <taxon>Eukaryota</taxon>
        <taxon>Metamonada</taxon>
        <taxon>Anaeramoebidae</taxon>
        <taxon>Anaeramoeba</taxon>
    </lineage>
</organism>
<feature type="compositionally biased region" description="Basic and acidic residues" evidence="1">
    <location>
        <begin position="19"/>
        <end position="29"/>
    </location>
</feature>
<dbReference type="PROSITE" id="PS51450">
    <property type="entry name" value="LRR"/>
    <property type="match status" value="1"/>
</dbReference>
<feature type="region of interest" description="Disordered" evidence="1">
    <location>
        <begin position="1"/>
        <end position="57"/>
    </location>
</feature>
<comment type="caution">
    <text evidence="2">The sequence shown here is derived from an EMBL/GenBank/DDBJ whole genome shotgun (WGS) entry which is preliminary data.</text>
</comment>
<name>A0ABQ8XCX7_9EUKA</name>
<dbReference type="Proteomes" id="UP001150062">
    <property type="component" value="Unassembled WGS sequence"/>
</dbReference>
<dbReference type="Gene3D" id="3.80.10.10">
    <property type="entry name" value="Ribonuclease Inhibitor"/>
    <property type="match status" value="1"/>
</dbReference>
<reference evidence="2" key="1">
    <citation type="submission" date="2022-08" db="EMBL/GenBank/DDBJ databases">
        <title>Novel sulfate-reducing endosymbionts in the free-living metamonad Anaeramoeba.</title>
        <authorList>
            <person name="Jerlstrom-Hultqvist J."/>
            <person name="Cepicka I."/>
            <person name="Gallot-Lavallee L."/>
            <person name="Salas-Leiva D."/>
            <person name="Curtis B.A."/>
            <person name="Zahonova K."/>
            <person name="Pipaliya S."/>
            <person name="Dacks J."/>
            <person name="Roger A.J."/>
        </authorList>
    </citation>
    <scope>NUCLEOTIDE SEQUENCE</scope>
    <source>
        <strain evidence="2">Schooner1</strain>
    </source>
</reference>
<gene>
    <name evidence="2" type="ORF">M0813_08056</name>
</gene>
<dbReference type="InterPro" id="IPR032675">
    <property type="entry name" value="LRR_dom_sf"/>
</dbReference>
<dbReference type="PANTHER" id="PTHR46282:SF2">
    <property type="entry name" value="LEUCINE-RICH MELANOCYTE DIFFERENTIATION-ASSOCIATED PROTEIN"/>
    <property type="match status" value="1"/>
</dbReference>
<evidence type="ECO:0000313" key="2">
    <source>
        <dbReference type="EMBL" id="KAJ6229139.1"/>
    </source>
</evidence>